<gene>
    <name evidence="3" type="primary">LOC100907991</name>
</gene>
<dbReference type="GO" id="GO:0006357">
    <property type="term" value="P:regulation of transcription by RNA polymerase II"/>
    <property type="evidence" value="ECO:0007669"/>
    <property type="project" value="InterPro"/>
</dbReference>
<evidence type="ECO:0000313" key="3">
    <source>
        <dbReference type="RefSeq" id="XP_003744005.1"/>
    </source>
</evidence>
<dbReference type="PANTHER" id="PTHR32344:SF1">
    <property type="entry name" value="U1-TYPE DOMAIN-CONTAINING PROTEIN"/>
    <property type="match status" value="1"/>
</dbReference>
<dbReference type="PANTHER" id="PTHR32344">
    <property type="entry name" value="U1-TYPE DOMAIN-CONTAINING PROTEIN"/>
    <property type="match status" value="1"/>
</dbReference>
<dbReference type="AlphaFoldDB" id="A0AAJ6QU63"/>
<feature type="domain" description="DUF659" evidence="1">
    <location>
        <begin position="115"/>
        <end position="272"/>
    </location>
</feature>
<dbReference type="Proteomes" id="UP000694867">
    <property type="component" value="Unplaced"/>
</dbReference>
<keyword evidence="2" id="KW-1185">Reference proteome</keyword>
<dbReference type="Pfam" id="PF04937">
    <property type="entry name" value="DUF659"/>
    <property type="match status" value="1"/>
</dbReference>
<dbReference type="GO" id="GO:0003690">
    <property type="term" value="F:double-stranded DNA binding"/>
    <property type="evidence" value="ECO:0007669"/>
    <property type="project" value="InterPro"/>
</dbReference>
<dbReference type="KEGG" id="goe:100907991"/>
<evidence type="ECO:0000259" key="1">
    <source>
        <dbReference type="Pfam" id="PF04937"/>
    </source>
</evidence>
<dbReference type="SUPFAM" id="SSF53098">
    <property type="entry name" value="Ribonuclease H-like"/>
    <property type="match status" value="1"/>
</dbReference>
<dbReference type="GO" id="GO:0005634">
    <property type="term" value="C:nucleus"/>
    <property type="evidence" value="ECO:0007669"/>
    <property type="project" value="InterPro"/>
</dbReference>
<proteinExistence type="predicted"/>
<dbReference type="InterPro" id="IPR033375">
    <property type="entry name" value="Cggbp1"/>
</dbReference>
<organism evidence="2 3">
    <name type="scientific">Galendromus occidentalis</name>
    <name type="common">western predatory mite</name>
    <dbReference type="NCBI Taxonomy" id="34638"/>
    <lineage>
        <taxon>Eukaryota</taxon>
        <taxon>Metazoa</taxon>
        <taxon>Ecdysozoa</taxon>
        <taxon>Arthropoda</taxon>
        <taxon>Chelicerata</taxon>
        <taxon>Arachnida</taxon>
        <taxon>Acari</taxon>
        <taxon>Parasitiformes</taxon>
        <taxon>Mesostigmata</taxon>
        <taxon>Gamasina</taxon>
        <taxon>Phytoseioidea</taxon>
        <taxon>Phytoseiidae</taxon>
        <taxon>Typhlodrominae</taxon>
        <taxon>Galendromus</taxon>
    </lineage>
</organism>
<dbReference type="RefSeq" id="XP_003744005.1">
    <property type="nucleotide sequence ID" value="XM_003743957.1"/>
</dbReference>
<sequence>MPRSAVEVQYVTDFGPDCFSTDGEVLTCEVCGKPVNATKKYYVQQHINGSGHARRLEARQSLIEERSLSLSLSQRESGFSFDLCRMMVESNIPLFKVQHSSFANFMQKYCKNEVPNHTTLRKTYLVKLYQETIEKIRSSIGQDRIWISIDETTDVKGQFVVNTVIGCLNAQRPSFPFLINSEIVDRTNHTTVAQAFMNALVILWPDGVHHDRVLLCVSDAASYMKKAGEALRVLFPKLIHVTCLAHGIHRLCEEIRGLFPRVDSLIANVKKVFLKAPARIHTFRSIAPNVALPPEPVITRWGTWLTAALYYATHFEVVREVVNQLDSSGAVAIAESQNIMRDSRLPSDLAFIATNFANFPVFIKMLEDTSQPLHDTVSLLRDIERCVGAIAGSRASPIKEKFQRILHSNPGLSIMCEIESSHQGGHISLTDFSIEELASFRYAPIVSVDVERSFSTYKNLLSDRRHSLTVENAKFHLITMCNNFGRDS</sequence>
<evidence type="ECO:0000313" key="2">
    <source>
        <dbReference type="Proteomes" id="UP000694867"/>
    </source>
</evidence>
<reference evidence="3" key="1">
    <citation type="submission" date="2025-08" db="UniProtKB">
        <authorList>
            <consortium name="RefSeq"/>
        </authorList>
    </citation>
    <scope>IDENTIFICATION</scope>
</reference>
<dbReference type="InterPro" id="IPR012337">
    <property type="entry name" value="RNaseH-like_sf"/>
</dbReference>
<dbReference type="GeneID" id="100907991"/>
<dbReference type="InterPro" id="IPR007021">
    <property type="entry name" value="DUF659"/>
</dbReference>
<protein>
    <submittedName>
        <fullName evidence="3">Uncharacterized protein LOC100907991</fullName>
    </submittedName>
</protein>
<accession>A0AAJ6QU63</accession>
<name>A0AAJ6QU63_9ACAR</name>